<evidence type="ECO:0008006" key="3">
    <source>
        <dbReference type="Google" id="ProtNLM"/>
    </source>
</evidence>
<dbReference type="PROSITE" id="PS51257">
    <property type="entry name" value="PROKAR_LIPOPROTEIN"/>
    <property type="match status" value="1"/>
</dbReference>
<comment type="caution">
    <text evidence="1">The sequence shown here is derived from an EMBL/GenBank/DDBJ whole genome shotgun (WGS) entry which is preliminary data.</text>
</comment>
<dbReference type="SUPFAM" id="SSF50978">
    <property type="entry name" value="WD40 repeat-like"/>
    <property type="match status" value="1"/>
</dbReference>
<evidence type="ECO:0000313" key="2">
    <source>
        <dbReference type="Proteomes" id="UP000289718"/>
    </source>
</evidence>
<evidence type="ECO:0000313" key="1">
    <source>
        <dbReference type="EMBL" id="RXK13432.1"/>
    </source>
</evidence>
<protein>
    <recommendedName>
        <fullName evidence="3">L-seryl-tRNA selenium transferase</fullName>
    </recommendedName>
</protein>
<organism evidence="1 2">
    <name type="scientific">Halarcobacter mediterraneus</name>
    <dbReference type="NCBI Taxonomy" id="2023153"/>
    <lineage>
        <taxon>Bacteria</taxon>
        <taxon>Pseudomonadati</taxon>
        <taxon>Campylobacterota</taxon>
        <taxon>Epsilonproteobacteria</taxon>
        <taxon>Campylobacterales</taxon>
        <taxon>Arcobacteraceae</taxon>
        <taxon>Halarcobacter</taxon>
    </lineage>
</organism>
<accession>A0A4Q1AU48</accession>
<keyword evidence="2" id="KW-1185">Reference proteome</keyword>
<name>A0A4Q1AU48_9BACT</name>
<gene>
    <name evidence="1" type="ORF">CP965_06420</name>
</gene>
<dbReference type="RefSeq" id="WP_129061254.1">
    <property type="nucleotide sequence ID" value="NZ_NXIE01000002.1"/>
</dbReference>
<dbReference type="EMBL" id="NXIE01000002">
    <property type="protein sequence ID" value="RXK13432.1"/>
    <property type="molecule type" value="Genomic_DNA"/>
</dbReference>
<dbReference type="InterPro" id="IPR036322">
    <property type="entry name" value="WD40_repeat_dom_sf"/>
</dbReference>
<sequence>MKHLIFFISLIFIFVGCSSKEYFEPEDTLGDYKQTLSSSLNGDILSFNKDGATLDNQEIITKRGVSNFKIPEGYQFLNIVNDTVISSNYKDTVLVGDKKINLGAVVVAASLNENKLALLFSDNSIMLYDMNEEKAILKEYFNHSFVNDTRIANPYFMSNIILFPTLDGKIVVVANETNKVVRNIVVDANGQFNNIIFLDVIDDTLVAATGNKVISVGDGVLNLKDYNIRDIITKDREIFIATIDGQIIQTDISLNIMHRKKYKFAKFYALAYGESLYALESQGFLIKISKDFKTDAIYDFDFDNEEKVIALEDTIYYNDEFITLK</sequence>
<proteinExistence type="predicted"/>
<dbReference type="OrthoDB" id="5328932at2"/>
<dbReference type="AlphaFoldDB" id="A0A4Q1AU48"/>
<dbReference type="Proteomes" id="UP000289718">
    <property type="component" value="Unassembled WGS sequence"/>
</dbReference>
<reference evidence="1 2" key="1">
    <citation type="submission" date="2017-09" db="EMBL/GenBank/DDBJ databases">
        <title>Genomics of the genus Arcobacter.</title>
        <authorList>
            <person name="Perez-Cataluna A."/>
            <person name="Figueras M.J."/>
            <person name="Salas-Masso N."/>
        </authorList>
    </citation>
    <scope>NUCLEOTIDE SEQUENCE [LARGE SCALE GENOMIC DNA]</scope>
    <source>
        <strain evidence="1 2">F156-34</strain>
    </source>
</reference>